<evidence type="ECO:0000313" key="3">
    <source>
        <dbReference type="Proteomes" id="UP001283361"/>
    </source>
</evidence>
<accession>A0AAE0Y1T3</accession>
<gene>
    <name evidence="2" type="ORF">RRG08_051938</name>
</gene>
<protein>
    <submittedName>
        <fullName evidence="2">Uncharacterized protein</fullName>
    </submittedName>
</protein>
<evidence type="ECO:0000256" key="1">
    <source>
        <dbReference type="SAM" id="MobiDB-lite"/>
    </source>
</evidence>
<dbReference type="Proteomes" id="UP001283361">
    <property type="component" value="Unassembled WGS sequence"/>
</dbReference>
<sequence>MRISIFRGFTNLGFYQLGSVAELQTDTVKHLLIDKHNYISPSQIQIDLTRDNHHGATPAAMLTEQSQPDTDRSDWRQSSRGYTSRHVDRTVPARYR</sequence>
<proteinExistence type="predicted"/>
<comment type="caution">
    <text evidence="2">The sequence shown here is derived from an EMBL/GenBank/DDBJ whole genome shotgun (WGS) entry which is preliminary data.</text>
</comment>
<keyword evidence="3" id="KW-1185">Reference proteome</keyword>
<feature type="region of interest" description="Disordered" evidence="1">
    <location>
        <begin position="49"/>
        <end position="96"/>
    </location>
</feature>
<feature type="compositionally biased region" description="Basic and acidic residues" evidence="1">
    <location>
        <begin position="85"/>
        <end position="96"/>
    </location>
</feature>
<name>A0AAE0Y1T3_9GAST</name>
<dbReference type="AlphaFoldDB" id="A0AAE0Y1T3"/>
<dbReference type="EMBL" id="JAWDGP010007099">
    <property type="protein sequence ID" value="KAK3729968.1"/>
    <property type="molecule type" value="Genomic_DNA"/>
</dbReference>
<evidence type="ECO:0000313" key="2">
    <source>
        <dbReference type="EMBL" id="KAK3729968.1"/>
    </source>
</evidence>
<reference evidence="2" key="1">
    <citation type="journal article" date="2023" name="G3 (Bethesda)">
        <title>A reference genome for the long-term kleptoplast-retaining sea slug Elysia crispata morphotype clarki.</title>
        <authorList>
            <person name="Eastman K.E."/>
            <person name="Pendleton A.L."/>
            <person name="Shaikh M.A."/>
            <person name="Suttiyut T."/>
            <person name="Ogas R."/>
            <person name="Tomko P."/>
            <person name="Gavelis G."/>
            <person name="Widhalm J.R."/>
            <person name="Wisecaver J.H."/>
        </authorList>
    </citation>
    <scope>NUCLEOTIDE SEQUENCE</scope>
    <source>
        <strain evidence="2">ECLA1</strain>
    </source>
</reference>
<organism evidence="2 3">
    <name type="scientific">Elysia crispata</name>
    <name type="common">lettuce slug</name>
    <dbReference type="NCBI Taxonomy" id="231223"/>
    <lineage>
        <taxon>Eukaryota</taxon>
        <taxon>Metazoa</taxon>
        <taxon>Spiralia</taxon>
        <taxon>Lophotrochozoa</taxon>
        <taxon>Mollusca</taxon>
        <taxon>Gastropoda</taxon>
        <taxon>Heterobranchia</taxon>
        <taxon>Euthyneura</taxon>
        <taxon>Panpulmonata</taxon>
        <taxon>Sacoglossa</taxon>
        <taxon>Placobranchoidea</taxon>
        <taxon>Plakobranchidae</taxon>
        <taxon>Elysia</taxon>
    </lineage>
</organism>